<gene>
    <name evidence="3" type="ORF">K503DRAFT_470694</name>
</gene>
<reference evidence="3 4" key="1">
    <citation type="submission" date="2016-06" db="EMBL/GenBank/DDBJ databases">
        <title>Comparative genomics of the ectomycorrhizal sister species Rhizopogon vinicolor and Rhizopogon vesiculosus (Basidiomycota: Boletales) reveals a divergence of the mating type B locus.</title>
        <authorList>
            <consortium name="DOE Joint Genome Institute"/>
            <person name="Mujic A.B."/>
            <person name="Kuo A."/>
            <person name="Tritt A."/>
            <person name="Lipzen A."/>
            <person name="Chen C."/>
            <person name="Johnson J."/>
            <person name="Sharma A."/>
            <person name="Barry K."/>
            <person name="Grigoriev I.V."/>
            <person name="Spatafora J.W."/>
        </authorList>
    </citation>
    <scope>NUCLEOTIDE SEQUENCE [LARGE SCALE GENOMIC DNA]</scope>
    <source>
        <strain evidence="3 4">AM-OR11-026</strain>
    </source>
</reference>
<dbReference type="InterPro" id="IPR045340">
    <property type="entry name" value="DUF6533"/>
</dbReference>
<keyword evidence="1" id="KW-0472">Membrane</keyword>
<evidence type="ECO:0000256" key="1">
    <source>
        <dbReference type="SAM" id="Phobius"/>
    </source>
</evidence>
<feature type="transmembrane region" description="Helical" evidence="1">
    <location>
        <begin position="196"/>
        <end position="217"/>
    </location>
</feature>
<evidence type="ECO:0000313" key="4">
    <source>
        <dbReference type="Proteomes" id="UP000092154"/>
    </source>
</evidence>
<feature type="transmembrane region" description="Helical" evidence="1">
    <location>
        <begin position="20"/>
        <end position="39"/>
    </location>
</feature>
<name>A0A1B7MNG8_9AGAM</name>
<feature type="domain" description="DUF6533" evidence="2">
    <location>
        <begin position="22"/>
        <end position="67"/>
    </location>
</feature>
<evidence type="ECO:0000259" key="2">
    <source>
        <dbReference type="Pfam" id="PF20151"/>
    </source>
</evidence>
<organism evidence="3 4">
    <name type="scientific">Rhizopogon vinicolor AM-OR11-026</name>
    <dbReference type="NCBI Taxonomy" id="1314800"/>
    <lineage>
        <taxon>Eukaryota</taxon>
        <taxon>Fungi</taxon>
        <taxon>Dikarya</taxon>
        <taxon>Basidiomycota</taxon>
        <taxon>Agaricomycotina</taxon>
        <taxon>Agaricomycetes</taxon>
        <taxon>Agaricomycetidae</taxon>
        <taxon>Boletales</taxon>
        <taxon>Suillineae</taxon>
        <taxon>Rhizopogonaceae</taxon>
        <taxon>Rhizopogon</taxon>
    </lineage>
</organism>
<proteinExistence type="predicted"/>
<keyword evidence="1" id="KW-0812">Transmembrane</keyword>
<dbReference type="OrthoDB" id="2680768at2759"/>
<protein>
    <recommendedName>
        <fullName evidence="2">DUF6533 domain-containing protein</fullName>
    </recommendedName>
</protein>
<feature type="transmembrane region" description="Helical" evidence="1">
    <location>
        <begin position="51"/>
        <end position="75"/>
    </location>
</feature>
<dbReference type="Pfam" id="PF20151">
    <property type="entry name" value="DUF6533"/>
    <property type="match status" value="1"/>
</dbReference>
<dbReference type="Proteomes" id="UP000092154">
    <property type="component" value="Unassembled WGS sequence"/>
</dbReference>
<accession>A0A1B7MNG8</accession>
<sequence>MTLFSNDPSWWPTININAIYSYVTVASLTMVIYDWVLTFGQEFELVWRKRWSLVTVLYLSVRYVGILYTVFNLIVTLPSVSLTDVVSNYLYRCCHSCSTDCAPTYRGSVVYLVMNWTPVVVNVMLGVIMIAWLHAMYQQSRKMLLFLIATFLAIQIACGVLVTIASRNISGEEYILSGTHQCYYSSKGDAPFLAEMTWVFGTAWAVLALCLAVWIPIKHFHQLQRTSTGWALCFSTQLFFTKDIELIFRGIWDL</sequence>
<dbReference type="AlphaFoldDB" id="A0A1B7MNG8"/>
<dbReference type="EMBL" id="KV448660">
    <property type="protein sequence ID" value="OAX34101.1"/>
    <property type="molecule type" value="Genomic_DNA"/>
</dbReference>
<dbReference type="InParanoid" id="A0A1B7MNG8"/>
<feature type="transmembrane region" description="Helical" evidence="1">
    <location>
        <begin position="116"/>
        <end position="137"/>
    </location>
</feature>
<evidence type="ECO:0000313" key="3">
    <source>
        <dbReference type="EMBL" id="OAX34101.1"/>
    </source>
</evidence>
<feature type="transmembrane region" description="Helical" evidence="1">
    <location>
        <begin position="144"/>
        <end position="165"/>
    </location>
</feature>
<keyword evidence="1" id="KW-1133">Transmembrane helix</keyword>
<keyword evidence="4" id="KW-1185">Reference proteome</keyword>